<evidence type="ECO:0008006" key="2">
    <source>
        <dbReference type="Google" id="ProtNLM"/>
    </source>
</evidence>
<sequence length="136" mass="14040">GSFSCVCAEGLVGDPVRGGCRKSGDCFTDSDCPATASCIDSRCRNPCDSPTACGVNAECTTLGHSPQCRCPAKTKGDAKVECHLVECEDNVDCPNSRLCVDSKCVDPCSLPNVCGLHADCSPSLHAGVCSCQPGYT</sequence>
<dbReference type="EMBL" id="GEDC01011252">
    <property type="protein sequence ID" value="JAS26046.1"/>
    <property type="molecule type" value="Transcribed_RNA"/>
</dbReference>
<organism evidence="1">
    <name type="scientific">Clastoptera arizonana</name>
    <name type="common">Arizona spittle bug</name>
    <dbReference type="NCBI Taxonomy" id="38151"/>
    <lineage>
        <taxon>Eukaryota</taxon>
        <taxon>Metazoa</taxon>
        <taxon>Ecdysozoa</taxon>
        <taxon>Arthropoda</taxon>
        <taxon>Hexapoda</taxon>
        <taxon>Insecta</taxon>
        <taxon>Pterygota</taxon>
        <taxon>Neoptera</taxon>
        <taxon>Paraneoptera</taxon>
        <taxon>Hemiptera</taxon>
        <taxon>Auchenorrhyncha</taxon>
        <taxon>Cercopoidea</taxon>
        <taxon>Clastopteridae</taxon>
        <taxon>Clastoptera</taxon>
    </lineage>
</organism>
<dbReference type="AlphaFoldDB" id="A0A1B6DK28"/>
<dbReference type="PANTHER" id="PTHR22963:SF39">
    <property type="entry name" value="DUMPY"/>
    <property type="match status" value="1"/>
</dbReference>
<feature type="non-terminal residue" evidence="1">
    <location>
        <position position="136"/>
    </location>
</feature>
<feature type="non-terminal residue" evidence="1">
    <location>
        <position position="1"/>
    </location>
</feature>
<proteinExistence type="predicted"/>
<protein>
    <recommendedName>
        <fullName evidence="2">EGF-like domain-containing protein</fullName>
    </recommendedName>
</protein>
<name>A0A1B6DK28_9HEMI</name>
<accession>A0A1B6DK28</accession>
<dbReference type="PANTHER" id="PTHR22963">
    <property type="entry name" value="ENDOGLIN-RELATED"/>
    <property type="match status" value="1"/>
</dbReference>
<gene>
    <name evidence="1" type="ORF">g.45365</name>
</gene>
<reference evidence="1" key="1">
    <citation type="submission" date="2015-12" db="EMBL/GenBank/DDBJ databases">
        <title>De novo transcriptome assembly of four potential Pierce s Disease insect vectors from Arizona vineyards.</title>
        <authorList>
            <person name="Tassone E.E."/>
        </authorList>
    </citation>
    <scope>NUCLEOTIDE SEQUENCE</scope>
</reference>
<evidence type="ECO:0000313" key="1">
    <source>
        <dbReference type="EMBL" id="JAS26046.1"/>
    </source>
</evidence>